<protein>
    <submittedName>
        <fullName evidence="1">Uncharacterized protein</fullName>
    </submittedName>
</protein>
<dbReference type="AlphaFoldDB" id="A0A161K7D3"/>
<dbReference type="EMBL" id="CZQD01000038">
    <property type="protein sequence ID" value="CUS57276.1"/>
    <property type="molecule type" value="Genomic_DNA"/>
</dbReference>
<sequence>MRVASRMAAWDASLRVGPFREDLLVSEGVGMNNSSFLNAALH</sequence>
<reference evidence="1" key="1">
    <citation type="submission" date="2015-10" db="EMBL/GenBank/DDBJ databases">
        <authorList>
            <person name="Gilbert D.G."/>
        </authorList>
    </citation>
    <scope>NUCLEOTIDE SEQUENCE</scope>
</reference>
<gene>
    <name evidence="1" type="ORF">MGWOODY_Hyp879</name>
</gene>
<accession>A0A161K7D3</accession>
<proteinExistence type="predicted"/>
<evidence type="ECO:0000313" key="1">
    <source>
        <dbReference type="EMBL" id="CUS57276.1"/>
    </source>
</evidence>
<organism evidence="1">
    <name type="scientific">hydrothermal vent metagenome</name>
    <dbReference type="NCBI Taxonomy" id="652676"/>
    <lineage>
        <taxon>unclassified sequences</taxon>
        <taxon>metagenomes</taxon>
        <taxon>ecological metagenomes</taxon>
    </lineage>
</organism>
<name>A0A161K7D3_9ZZZZ</name>